<keyword evidence="1" id="KW-0732">Signal</keyword>
<name>A0A0K8RNP0_IXORI</name>
<dbReference type="AlphaFoldDB" id="A0A0K8RNP0"/>
<reference evidence="2" key="1">
    <citation type="submission" date="2012-12" db="EMBL/GenBank/DDBJ databases">
        <title>Identification and characterization of a phenylalanine ammonia-lyase gene family in Isatis indigotica Fort.</title>
        <authorList>
            <person name="Liu Q."/>
            <person name="Chen J."/>
            <person name="Zhou X."/>
            <person name="Di P."/>
            <person name="Xiao Y."/>
            <person name="Xuan H."/>
            <person name="Zhang L."/>
            <person name="Chen W."/>
        </authorList>
    </citation>
    <scope>NUCLEOTIDE SEQUENCE</scope>
    <source>
        <tissue evidence="2">Salivary gland</tissue>
    </source>
</reference>
<evidence type="ECO:0008006" key="3">
    <source>
        <dbReference type="Google" id="ProtNLM"/>
    </source>
</evidence>
<protein>
    <recommendedName>
        <fullName evidence="3">Secreted protein</fullName>
    </recommendedName>
</protein>
<proteinExistence type="evidence at transcript level"/>
<evidence type="ECO:0000256" key="1">
    <source>
        <dbReference type="SAM" id="SignalP"/>
    </source>
</evidence>
<sequence>MLLTIIMGVLVTWQAFVVPEPLVTYRPGDIRNNRSEKIRRFLMDASNYPMRNRSDLSQRVHKHPDCKLVTRHTFKTNDTTKPWSPILSYYCHKRPPEIPQPVMGMFGLRPYKCKVCCARRVSNKTVYQVKPAWPGTPCSHRMRCNDKRKCENADLDNLPKTLPQPFWDMVQFTWKNLWTG</sequence>
<organism evidence="2">
    <name type="scientific">Ixodes ricinus</name>
    <name type="common">Common tick</name>
    <name type="synonym">Acarus ricinus</name>
    <dbReference type="NCBI Taxonomy" id="34613"/>
    <lineage>
        <taxon>Eukaryota</taxon>
        <taxon>Metazoa</taxon>
        <taxon>Ecdysozoa</taxon>
        <taxon>Arthropoda</taxon>
        <taxon>Chelicerata</taxon>
        <taxon>Arachnida</taxon>
        <taxon>Acari</taxon>
        <taxon>Parasitiformes</taxon>
        <taxon>Ixodida</taxon>
        <taxon>Ixodoidea</taxon>
        <taxon>Ixodidae</taxon>
        <taxon>Ixodinae</taxon>
        <taxon>Ixodes</taxon>
    </lineage>
</organism>
<feature type="chain" id="PRO_5005518802" description="Secreted protein" evidence="1">
    <location>
        <begin position="20"/>
        <end position="180"/>
    </location>
</feature>
<evidence type="ECO:0000313" key="2">
    <source>
        <dbReference type="EMBL" id="JAA72209.1"/>
    </source>
</evidence>
<dbReference type="EMBL" id="GADI01001599">
    <property type="protein sequence ID" value="JAA72209.1"/>
    <property type="molecule type" value="mRNA"/>
</dbReference>
<accession>A0A0K8RNP0</accession>
<feature type="signal peptide" evidence="1">
    <location>
        <begin position="1"/>
        <end position="19"/>
    </location>
</feature>